<sequence length="343" mass="36984">VLIGEYAVLEGAPAIAVAVDFRAMVSLQSRKNSECALLIRNDDTRIAFHWNPSGKIGWAEPDVGGRGTLLESAVAILTEYGLMPKEPPGIALCIGSESFYSRADDGSTLKLGLGSSAAVSVAVTGAFHRLFTGERATKHDLLEICLRVHRRFQGELGSGIDVASALFGGVLSLEPNPASLPSVTLLEWPDKLFALPVWTGVPASTTSMLAMADAFRKSSPEHHRLHMVALRNIANETLQAWRDNDNVMLLAMIKEYSRELENYDSDSNIGIFSPSHRFLQRLSAARGAVYKPAGAGGGDYGVAFADSSETIARLKSELRREGFLFTDAELCAEGFRVLSDAGQ</sequence>
<keyword evidence="1" id="KW-0963">Cytoplasm</keyword>
<keyword evidence="3" id="KW-0808">Transferase</keyword>
<dbReference type="Gene3D" id="3.30.70.890">
    <property type="entry name" value="GHMP kinase, C-terminal domain"/>
    <property type="match status" value="1"/>
</dbReference>
<keyword evidence="5" id="KW-0418">Kinase</keyword>
<dbReference type="AlphaFoldDB" id="A0A381WVW9"/>
<dbReference type="Gene3D" id="3.30.230.10">
    <property type="match status" value="1"/>
</dbReference>
<dbReference type="InterPro" id="IPR036554">
    <property type="entry name" value="GHMP_kinase_C_sf"/>
</dbReference>
<evidence type="ECO:0000256" key="9">
    <source>
        <dbReference type="ARBA" id="ARBA00029438"/>
    </source>
</evidence>
<feature type="domain" description="GHMP kinase N-terminal" evidence="10">
    <location>
        <begin position="109"/>
        <end position="169"/>
    </location>
</feature>
<evidence type="ECO:0000256" key="3">
    <source>
        <dbReference type="ARBA" id="ARBA00022679"/>
    </source>
</evidence>
<dbReference type="PANTHER" id="PTHR43290">
    <property type="entry name" value="MEVALONATE KINASE"/>
    <property type="match status" value="1"/>
</dbReference>
<dbReference type="GO" id="GO:0005829">
    <property type="term" value="C:cytosol"/>
    <property type="evidence" value="ECO:0007669"/>
    <property type="project" value="TreeGrafter"/>
</dbReference>
<evidence type="ECO:0000313" key="11">
    <source>
        <dbReference type="EMBL" id="SVA56686.1"/>
    </source>
</evidence>
<protein>
    <recommendedName>
        <fullName evidence="10">GHMP kinase N-terminal domain-containing protein</fullName>
    </recommendedName>
</protein>
<accession>A0A381WVW9</accession>
<dbReference type="SUPFAM" id="SSF54211">
    <property type="entry name" value="Ribosomal protein S5 domain 2-like"/>
    <property type="match status" value="1"/>
</dbReference>
<evidence type="ECO:0000256" key="7">
    <source>
        <dbReference type="ARBA" id="ARBA00022842"/>
    </source>
</evidence>
<dbReference type="SUPFAM" id="SSF55060">
    <property type="entry name" value="GHMP Kinase, C-terminal domain"/>
    <property type="match status" value="1"/>
</dbReference>
<evidence type="ECO:0000256" key="4">
    <source>
        <dbReference type="ARBA" id="ARBA00022741"/>
    </source>
</evidence>
<keyword evidence="8" id="KW-0443">Lipid metabolism</keyword>
<reference evidence="11" key="1">
    <citation type="submission" date="2018-05" db="EMBL/GenBank/DDBJ databases">
        <authorList>
            <person name="Lanie J.A."/>
            <person name="Ng W.-L."/>
            <person name="Kazmierczak K.M."/>
            <person name="Andrzejewski T.M."/>
            <person name="Davidsen T.M."/>
            <person name="Wayne K.J."/>
            <person name="Tettelin H."/>
            <person name="Glass J.I."/>
            <person name="Rusch D."/>
            <person name="Podicherti R."/>
            <person name="Tsui H.-C.T."/>
            <person name="Winkler M.E."/>
        </authorList>
    </citation>
    <scope>NUCLEOTIDE SEQUENCE</scope>
</reference>
<dbReference type="InterPro" id="IPR006204">
    <property type="entry name" value="GHMP_kinase_N_dom"/>
</dbReference>
<evidence type="ECO:0000256" key="6">
    <source>
        <dbReference type="ARBA" id="ARBA00022840"/>
    </source>
</evidence>
<proteinExistence type="predicted"/>
<dbReference type="GO" id="GO:0004496">
    <property type="term" value="F:mevalonate kinase activity"/>
    <property type="evidence" value="ECO:0007669"/>
    <property type="project" value="InterPro"/>
</dbReference>
<dbReference type="GO" id="GO:0005524">
    <property type="term" value="F:ATP binding"/>
    <property type="evidence" value="ECO:0007669"/>
    <property type="project" value="UniProtKB-KW"/>
</dbReference>
<dbReference type="GO" id="GO:0019287">
    <property type="term" value="P:isopentenyl diphosphate biosynthetic process, mevalonate pathway"/>
    <property type="evidence" value="ECO:0007669"/>
    <property type="project" value="UniProtKB-UniPathway"/>
</dbReference>
<comment type="pathway">
    <text evidence="9">Isoprenoid biosynthesis; isopentenyl diphosphate biosynthesis via mevalonate pathway; isopentenyl diphosphate from (R)-mevalonate: step 1/3.</text>
</comment>
<keyword evidence="4" id="KW-0547">Nucleotide-binding</keyword>
<dbReference type="InterPro" id="IPR006205">
    <property type="entry name" value="Mev_gal_kin"/>
</dbReference>
<dbReference type="Pfam" id="PF00288">
    <property type="entry name" value="GHMP_kinases_N"/>
    <property type="match status" value="1"/>
</dbReference>
<dbReference type="InterPro" id="IPR014721">
    <property type="entry name" value="Ribsml_uS5_D2-typ_fold_subgr"/>
</dbReference>
<evidence type="ECO:0000256" key="5">
    <source>
        <dbReference type="ARBA" id="ARBA00022777"/>
    </source>
</evidence>
<feature type="non-terminal residue" evidence="11">
    <location>
        <position position="1"/>
    </location>
</feature>
<dbReference type="EMBL" id="UINC01013069">
    <property type="protein sequence ID" value="SVA56686.1"/>
    <property type="molecule type" value="Genomic_DNA"/>
</dbReference>
<evidence type="ECO:0000256" key="8">
    <source>
        <dbReference type="ARBA" id="ARBA00023098"/>
    </source>
</evidence>
<name>A0A381WVW9_9ZZZZ</name>
<keyword evidence="2" id="KW-0444">Lipid biosynthesis</keyword>
<keyword evidence="6" id="KW-0067">ATP-binding</keyword>
<evidence type="ECO:0000256" key="2">
    <source>
        <dbReference type="ARBA" id="ARBA00022516"/>
    </source>
</evidence>
<dbReference type="PANTHER" id="PTHR43290:SF2">
    <property type="entry name" value="MEVALONATE KINASE"/>
    <property type="match status" value="1"/>
</dbReference>
<organism evidence="11">
    <name type="scientific">marine metagenome</name>
    <dbReference type="NCBI Taxonomy" id="408172"/>
    <lineage>
        <taxon>unclassified sequences</taxon>
        <taxon>metagenomes</taxon>
        <taxon>ecological metagenomes</taxon>
    </lineage>
</organism>
<keyword evidence="7" id="KW-0460">Magnesium</keyword>
<evidence type="ECO:0000256" key="1">
    <source>
        <dbReference type="ARBA" id="ARBA00022490"/>
    </source>
</evidence>
<evidence type="ECO:0000259" key="10">
    <source>
        <dbReference type="Pfam" id="PF00288"/>
    </source>
</evidence>
<dbReference type="UniPathway" id="UPA00057">
    <property type="reaction ID" value="UER00098"/>
</dbReference>
<gene>
    <name evidence="11" type="ORF">METZ01_LOCUS109540</name>
</gene>
<dbReference type="InterPro" id="IPR020568">
    <property type="entry name" value="Ribosomal_Su5_D2-typ_SF"/>
</dbReference>